<feature type="compositionally biased region" description="Low complexity" evidence="2">
    <location>
        <begin position="164"/>
        <end position="182"/>
    </location>
</feature>
<keyword evidence="3" id="KW-1133">Transmembrane helix</keyword>
<sequence length="205" mass="23429">MPQQNDDEDEDEDDSIREGIYRPWSTYLCSCQENCMNCLCVPTFLPCFMCELLHYVFGLRWFHAFGLGILLTPLAPFLVMIARILIRRKHQLQGNICVDVFCTTLCFLCSACQVRDEIVTLRRDHRWRLAHPPPSGPPKHSPYIAPLYEAFANRHKRVSKGDSDTSNSSNDSDSSSESTSDDASSERDSEESSSSESITRKKRKR</sequence>
<comment type="similarity">
    <text evidence="1">Belongs to the cornifelin family.</text>
</comment>
<evidence type="ECO:0000313" key="5">
    <source>
        <dbReference type="Proteomes" id="UP000282613"/>
    </source>
</evidence>
<evidence type="ECO:0000256" key="1">
    <source>
        <dbReference type="ARBA" id="ARBA00009024"/>
    </source>
</evidence>
<evidence type="ECO:0000256" key="2">
    <source>
        <dbReference type="SAM" id="MobiDB-lite"/>
    </source>
</evidence>
<dbReference type="WBParaSite" id="TASK_0000939201-mRNA-1">
    <property type="protein sequence ID" value="TASK_0000939201-mRNA-1"/>
    <property type="gene ID" value="TASK_0000939201"/>
</dbReference>
<keyword evidence="5" id="KW-1185">Reference proteome</keyword>
<feature type="region of interest" description="Disordered" evidence="2">
    <location>
        <begin position="157"/>
        <end position="205"/>
    </location>
</feature>
<keyword evidence="3" id="KW-0472">Membrane</keyword>
<gene>
    <name evidence="4" type="ORF">TASK_LOCUS9393</name>
</gene>
<evidence type="ECO:0000256" key="3">
    <source>
        <dbReference type="SAM" id="Phobius"/>
    </source>
</evidence>
<proteinExistence type="inferred from homology"/>
<evidence type="ECO:0000313" key="6">
    <source>
        <dbReference type="WBParaSite" id="TASK_0000939201-mRNA-1"/>
    </source>
</evidence>
<evidence type="ECO:0000313" key="4">
    <source>
        <dbReference type="EMBL" id="VDK43181.1"/>
    </source>
</evidence>
<dbReference type="EMBL" id="UYRS01019136">
    <property type="protein sequence ID" value="VDK43181.1"/>
    <property type="molecule type" value="Genomic_DNA"/>
</dbReference>
<feature type="transmembrane region" description="Helical" evidence="3">
    <location>
        <begin position="61"/>
        <end position="86"/>
    </location>
</feature>
<keyword evidence="3" id="KW-0812">Transmembrane</keyword>
<dbReference type="Proteomes" id="UP000282613">
    <property type="component" value="Unassembled WGS sequence"/>
</dbReference>
<reference evidence="6" key="1">
    <citation type="submission" date="2017-02" db="UniProtKB">
        <authorList>
            <consortium name="WormBaseParasite"/>
        </authorList>
    </citation>
    <scope>IDENTIFICATION</scope>
</reference>
<reference evidence="4 5" key="2">
    <citation type="submission" date="2018-11" db="EMBL/GenBank/DDBJ databases">
        <authorList>
            <consortium name="Pathogen Informatics"/>
        </authorList>
    </citation>
    <scope>NUCLEOTIDE SEQUENCE [LARGE SCALE GENOMIC DNA]</scope>
</reference>
<dbReference type="OrthoDB" id="6261396at2759"/>
<accession>A0A0R3WEX7</accession>
<protein>
    <submittedName>
        <fullName evidence="6">Placenta-specific gene 8 protein-like</fullName>
    </submittedName>
</protein>
<organism evidence="6">
    <name type="scientific">Taenia asiatica</name>
    <name type="common">Asian tapeworm</name>
    <dbReference type="NCBI Taxonomy" id="60517"/>
    <lineage>
        <taxon>Eukaryota</taxon>
        <taxon>Metazoa</taxon>
        <taxon>Spiralia</taxon>
        <taxon>Lophotrochozoa</taxon>
        <taxon>Platyhelminthes</taxon>
        <taxon>Cestoda</taxon>
        <taxon>Eucestoda</taxon>
        <taxon>Cyclophyllidea</taxon>
        <taxon>Taeniidae</taxon>
        <taxon>Taenia</taxon>
    </lineage>
</organism>
<dbReference type="Pfam" id="PF04749">
    <property type="entry name" value="PLAC8"/>
    <property type="match status" value="1"/>
</dbReference>
<dbReference type="AlphaFoldDB" id="A0A0R3WEX7"/>
<name>A0A0R3WEX7_TAEAS</name>
<dbReference type="InterPro" id="IPR006461">
    <property type="entry name" value="PLAC_motif_containing"/>
</dbReference>